<comment type="caution">
    <text evidence="2">The sequence shown here is derived from an EMBL/GenBank/DDBJ whole genome shotgun (WGS) entry which is preliminary data.</text>
</comment>
<keyword evidence="3" id="KW-1185">Reference proteome</keyword>
<organism evidence="2 3">
    <name type="scientific">Falsiroseomonas bella</name>
    <dbReference type="NCBI Taxonomy" id="2184016"/>
    <lineage>
        <taxon>Bacteria</taxon>
        <taxon>Pseudomonadati</taxon>
        <taxon>Pseudomonadota</taxon>
        <taxon>Alphaproteobacteria</taxon>
        <taxon>Acetobacterales</taxon>
        <taxon>Roseomonadaceae</taxon>
        <taxon>Falsiroseomonas</taxon>
    </lineage>
</organism>
<dbReference type="OrthoDB" id="7376067at2"/>
<reference evidence="3" key="1">
    <citation type="submission" date="2018-05" db="EMBL/GenBank/DDBJ databases">
        <authorList>
            <person name="Du Z."/>
            <person name="Wang X."/>
        </authorList>
    </citation>
    <scope>NUCLEOTIDE SEQUENCE [LARGE SCALE GENOMIC DNA]</scope>
    <source>
        <strain evidence="3">CQN31</strain>
    </source>
</reference>
<name>A0A317FN38_9PROT</name>
<dbReference type="Proteomes" id="UP000245765">
    <property type="component" value="Unassembled WGS sequence"/>
</dbReference>
<dbReference type="PROSITE" id="PS51257">
    <property type="entry name" value="PROKAR_LIPOPROTEIN"/>
    <property type="match status" value="1"/>
</dbReference>
<accession>A0A317FN38</accession>
<dbReference type="AlphaFoldDB" id="A0A317FN38"/>
<evidence type="ECO:0000313" key="2">
    <source>
        <dbReference type="EMBL" id="PWS38878.1"/>
    </source>
</evidence>
<feature type="domain" description="DUF6692" evidence="1">
    <location>
        <begin position="13"/>
        <end position="166"/>
    </location>
</feature>
<proteinExistence type="predicted"/>
<evidence type="ECO:0000259" key="1">
    <source>
        <dbReference type="Pfam" id="PF20402"/>
    </source>
</evidence>
<sequence>MRAHAGFGAVAALGVLLGGCDGSDAPDDVVRPERAPRIATVVPVDQALENAHVPTLDPGTMNDAEIRLALGAGPLCMVQYTTVGGPVLAVSQDPGAAGAGLVKFNGHLVRLEPAAAEPGWSRLQAGPVRLSVAPPLPEGVAPLQDAELVFEVGEELRVGYRGFLDCAGAPPTHLSRR</sequence>
<dbReference type="RefSeq" id="WP_109869499.1">
    <property type="nucleotide sequence ID" value="NZ_QGNA01000001.1"/>
</dbReference>
<dbReference type="InterPro" id="IPR046514">
    <property type="entry name" value="DUF6692"/>
</dbReference>
<protein>
    <recommendedName>
        <fullName evidence="1">DUF6692 domain-containing protein</fullName>
    </recommendedName>
</protein>
<dbReference type="EMBL" id="QGNA01000001">
    <property type="protein sequence ID" value="PWS38878.1"/>
    <property type="molecule type" value="Genomic_DNA"/>
</dbReference>
<gene>
    <name evidence="2" type="ORF">DFH01_06425</name>
</gene>
<evidence type="ECO:0000313" key="3">
    <source>
        <dbReference type="Proteomes" id="UP000245765"/>
    </source>
</evidence>
<dbReference type="Pfam" id="PF20402">
    <property type="entry name" value="DUF6692"/>
    <property type="match status" value="1"/>
</dbReference>